<dbReference type="VEuPathDB" id="FungiDB:BCV72DRAFT_308313"/>
<reference evidence="1" key="1">
    <citation type="journal article" date="2016" name="Proc. Natl. Acad. Sci. U.S.A.">
        <title>Lipid metabolic changes in an early divergent fungus govern the establishment of a mutualistic symbiosis with endobacteria.</title>
        <authorList>
            <person name="Lastovetsky O.A."/>
            <person name="Gaspar M.L."/>
            <person name="Mondo S.J."/>
            <person name="LaButti K.M."/>
            <person name="Sandor L."/>
            <person name="Grigoriev I.V."/>
            <person name="Henry S.A."/>
            <person name="Pawlowska T.E."/>
        </authorList>
    </citation>
    <scope>NUCLEOTIDE SEQUENCE [LARGE SCALE GENOMIC DNA]</scope>
    <source>
        <strain evidence="1">ATCC 52814</strain>
    </source>
</reference>
<sequence>MFQFKTVDNCSCIPWSVIEYKLPVVFPYSCDTCAKGAKNVRIDYARNLFGRECLKNGRPEFEFEEAAHKEMVVCFNVLLTESAQWRDGHAGILGML</sequence>
<gene>
    <name evidence="1" type="ORF">BCV72DRAFT_308313</name>
</gene>
<dbReference type="AlphaFoldDB" id="A0A1X0QU97"/>
<name>A0A1X0QU97_RHIZD</name>
<proteinExistence type="predicted"/>
<evidence type="ECO:0000313" key="1">
    <source>
        <dbReference type="EMBL" id="ORE03316.1"/>
    </source>
</evidence>
<organism evidence="1">
    <name type="scientific">Rhizopus microsporus var. microsporus</name>
    <dbReference type="NCBI Taxonomy" id="86635"/>
    <lineage>
        <taxon>Eukaryota</taxon>
        <taxon>Fungi</taxon>
        <taxon>Fungi incertae sedis</taxon>
        <taxon>Mucoromycota</taxon>
        <taxon>Mucoromycotina</taxon>
        <taxon>Mucoromycetes</taxon>
        <taxon>Mucorales</taxon>
        <taxon>Mucorineae</taxon>
        <taxon>Rhizopodaceae</taxon>
        <taxon>Rhizopus</taxon>
    </lineage>
</organism>
<dbReference type="EMBL" id="KV922008">
    <property type="protein sequence ID" value="ORE03316.1"/>
    <property type="molecule type" value="Genomic_DNA"/>
</dbReference>
<accession>A0A1X0QU97</accession>
<protein>
    <submittedName>
        <fullName evidence="1">Uncharacterized protein</fullName>
    </submittedName>
</protein>
<dbReference type="Proteomes" id="UP000242414">
    <property type="component" value="Unassembled WGS sequence"/>
</dbReference>